<dbReference type="Proteomes" id="UP000180235">
    <property type="component" value="Chromosome"/>
</dbReference>
<accession>A0A1J0AFR4</accession>
<gene>
    <name evidence="1" type="ORF">GlitD10_2425</name>
</gene>
<reference evidence="1 2" key="1">
    <citation type="submission" date="2016-10" db="EMBL/GenBank/DDBJ databases">
        <title>Description of Gloeomargarita lithophora gen. nov., sp. nov., a thylakoid-bearing basal-branching cyanobacterium with intracellular carbonates, and proposal for Gloeomargaritales ord. nov.</title>
        <authorList>
            <person name="Moreira D."/>
            <person name="Tavera R."/>
            <person name="Benzerara K."/>
            <person name="Skouri-Panet F."/>
            <person name="Couradeau E."/>
            <person name="Gerard E."/>
            <person name="Loussert C."/>
            <person name="Novelo E."/>
            <person name="Zivanovic Y."/>
            <person name="Lopez-Garcia P."/>
        </authorList>
    </citation>
    <scope>NUCLEOTIDE SEQUENCE [LARGE SCALE GENOMIC DNA]</scope>
    <source>
        <strain evidence="1 2">D10</strain>
    </source>
</reference>
<keyword evidence="2" id="KW-1185">Reference proteome</keyword>
<dbReference type="EMBL" id="CP017675">
    <property type="protein sequence ID" value="APB34759.1"/>
    <property type="molecule type" value="Genomic_DNA"/>
</dbReference>
<proteinExistence type="predicted"/>
<dbReference type="KEGG" id="glt:GlitD10_2425"/>
<evidence type="ECO:0000313" key="1">
    <source>
        <dbReference type="EMBL" id="APB34759.1"/>
    </source>
</evidence>
<evidence type="ECO:0000313" key="2">
    <source>
        <dbReference type="Proteomes" id="UP000180235"/>
    </source>
</evidence>
<organism evidence="1 2">
    <name type="scientific">Gloeomargarita lithophora Alchichica-D10</name>
    <dbReference type="NCBI Taxonomy" id="1188229"/>
    <lineage>
        <taxon>Bacteria</taxon>
        <taxon>Bacillati</taxon>
        <taxon>Cyanobacteriota</taxon>
        <taxon>Cyanophyceae</taxon>
        <taxon>Gloeomargaritales</taxon>
        <taxon>Gloeomargaritaceae</taxon>
        <taxon>Gloeomargarita</taxon>
    </lineage>
</organism>
<name>A0A1J0AFR4_9CYAN</name>
<sequence>MDTQQQARLLMMQRSAQIRNRQQNLLGRTAAEAGITQLHGYFGHIQGKVQPTFRIDYDHGSSALS</sequence>
<dbReference type="OrthoDB" id="517878at2"/>
<protein>
    <submittedName>
        <fullName evidence="1">Uncharacterized protein</fullName>
    </submittedName>
</protein>
<dbReference type="RefSeq" id="WP_071455154.1">
    <property type="nucleotide sequence ID" value="NZ_CP017675.1"/>
</dbReference>
<dbReference type="AlphaFoldDB" id="A0A1J0AFR4"/>
<dbReference type="STRING" id="1188229.GlitD10_2425"/>